<reference evidence="6" key="1">
    <citation type="submission" date="2011-04" db="EMBL/GenBank/DDBJ databases">
        <title>Evolution of plant cell wall degrading machinery underlies the functional diversity of forest fungi.</title>
        <authorList>
            <consortium name="US DOE Joint Genome Institute (JGI-PGF)"/>
            <person name="Eastwood D.C."/>
            <person name="Floudas D."/>
            <person name="Binder M."/>
            <person name="Majcherczyk A."/>
            <person name="Schneider P."/>
            <person name="Aerts A."/>
            <person name="Asiegbu F.O."/>
            <person name="Baker S.E."/>
            <person name="Barry K."/>
            <person name="Bendiksby M."/>
            <person name="Blumentritt M."/>
            <person name="Coutinho P.M."/>
            <person name="Cullen D."/>
            <person name="Cullen D."/>
            <person name="Gathman A."/>
            <person name="Goodell B."/>
            <person name="Henrissat B."/>
            <person name="Ihrmark K."/>
            <person name="Kauserud H."/>
            <person name="Kohler A."/>
            <person name="LaButti K."/>
            <person name="Lapidus A."/>
            <person name="Lavin J.L."/>
            <person name="Lee Y.-H."/>
            <person name="Lindquist E."/>
            <person name="Lilly W."/>
            <person name="Lucas S."/>
            <person name="Morin E."/>
            <person name="Murat C."/>
            <person name="Oguiza J.A."/>
            <person name="Park J."/>
            <person name="Pisabarro A.G."/>
            <person name="Riley R."/>
            <person name="Rosling A."/>
            <person name="Salamov A."/>
            <person name="Schmidt O."/>
            <person name="Schmutz J."/>
            <person name="Skrede I."/>
            <person name="Stenlid J."/>
            <person name="Wiebenga A."/>
            <person name="Xie X."/>
            <person name="Kues U."/>
            <person name="Hibbett D.S."/>
            <person name="Hoffmeister D."/>
            <person name="Hogberg N."/>
            <person name="Martin F."/>
            <person name="Grigoriev I.V."/>
            <person name="Watkinson S.C."/>
        </authorList>
    </citation>
    <scope>NUCLEOTIDE SEQUENCE</scope>
    <source>
        <strain evidence="6">S7.9</strain>
    </source>
</reference>
<feature type="region of interest" description="Disordered" evidence="3">
    <location>
        <begin position="873"/>
        <end position="954"/>
    </location>
</feature>
<evidence type="ECO:0000313" key="6">
    <source>
        <dbReference type="EMBL" id="EGO25667.1"/>
    </source>
</evidence>
<dbReference type="Pfam" id="PF25603">
    <property type="entry name" value="SPT23_MGA2_DBD"/>
    <property type="match status" value="1"/>
</dbReference>
<feature type="repeat" description="ANK" evidence="2">
    <location>
        <begin position="817"/>
        <end position="849"/>
    </location>
</feature>
<dbReference type="PROSITE" id="PS50088">
    <property type="entry name" value="ANK_REPEAT"/>
    <property type="match status" value="2"/>
</dbReference>
<feature type="compositionally biased region" description="Basic and acidic residues" evidence="3">
    <location>
        <begin position="943"/>
        <end position="954"/>
    </location>
</feature>
<feature type="compositionally biased region" description="Basic and acidic residues" evidence="3">
    <location>
        <begin position="290"/>
        <end position="310"/>
    </location>
</feature>
<dbReference type="SUPFAM" id="SSF81296">
    <property type="entry name" value="E set domains"/>
    <property type="match status" value="1"/>
</dbReference>
<dbReference type="SUPFAM" id="SSF48403">
    <property type="entry name" value="Ankyrin repeat"/>
    <property type="match status" value="1"/>
</dbReference>
<protein>
    <recommendedName>
        <fullName evidence="5">IPT/TIG domain-containing protein</fullName>
    </recommendedName>
</protein>
<dbReference type="SMART" id="SM00248">
    <property type="entry name" value="ANK"/>
    <property type="match status" value="2"/>
</dbReference>
<feature type="region of interest" description="Disordered" evidence="3">
    <location>
        <begin position="1071"/>
        <end position="1124"/>
    </location>
</feature>
<dbReference type="InterPro" id="IPR057962">
    <property type="entry name" value="SPT23_MGA2_DBD"/>
</dbReference>
<dbReference type="InterPro" id="IPR013783">
    <property type="entry name" value="Ig-like_fold"/>
</dbReference>
<dbReference type="PANTHER" id="PTHR23335:SF1">
    <property type="entry name" value="CALMODULIN-BINDING TRANSCRIPTION ACTIVATOR, ISOFORM F"/>
    <property type="match status" value="1"/>
</dbReference>
<dbReference type="Pfam" id="PF01833">
    <property type="entry name" value="TIG"/>
    <property type="match status" value="1"/>
</dbReference>
<dbReference type="KEGG" id="sla:SERLADRAFT_437391"/>
<name>F8NTJ5_SERL9</name>
<evidence type="ECO:0000256" key="2">
    <source>
        <dbReference type="PROSITE-ProRule" id="PRU00023"/>
    </source>
</evidence>
<feature type="compositionally biased region" description="Basic residues" evidence="3">
    <location>
        <begin position="410"/>
        <end position="425"/>
    </location>
</feature>
<keyword evidence="4" id="KW-0812">Transmembrane</keyword>
<accession>F8NTJ5</accession>
<proteinExistence type="predicted"/>
<feature type="region of interest" description="Disordered" evidence="3">
    <location>
        <begin position="138"/>
        <end position="165"/>
    </location>
</feature>
<feature type="compositionally biased region" description="Polar residues" evidence="3">
    <location>
        <begin position="1"/>
        <end position="18"/>
    </location>
</feature>
<feature type="transmembrane region" description="Helical" evidence="4">
    <location>
        <begin position="1159"/>
        <end position="1176"/>
    </location>
</feature>
<dbReference type="GO" id="GO:0005634">
    <property type="term" value="C:nucleus"/>
    <property type="evidence" value="ECO:0007669"/>
    <property type="project" value="TreeGrafter"/>
</dbReference>
<feature type="compositionally biased region" description="Polar residues" evidence="3">
    <location>
        <begin position="1093"/>
        <end position="1103"/>
    </location>
</feature>
<dbReference type="OrthoDB" id="71307at2759"/>
<feature type="domain" description="IPT/TIG" evidence="5">
    <location>
        <begin position="588"/>
        <end position="673"/>
    </location>
</feature>
<feature type="region of interest" description="Disordered" evidence="3">
    <location>
        <begin position="401"/>
        <end position="474"/>
    </location>
</feature>
<dbReference type="GO" id="GO:0006357">
    <property type="term" value="P:regulation of transcription by RNA polymerase II"/>
    <property type="evidence" value="ECO:0007669"/>
    <property type="project" value="TreeGrafter"/>
</dbReference>
<dbReference type="GO" id="GO:0003712">
    <property type="term" value="F:transcription coregulator activity"/>
    <property type="evidence" value="ECO:0007669"/>
    <property type="project" value="TreeGrafter"/>
</dbReference>
<dbReference type="PANTHER" id="PTHR23335">
    <property type="entry name" value="CALMODULIN-BINDING TRANSCRIPTION ACTIVATOR CAMTA"/>
    <property type="match status" value="1"/>
</dbReference>
<evidence type="ECO:0000256" key="3">
    <source>
        <dbReference type="SAM" id="MobiDB-lite"/>
    </source>
</evidence>
<dbReference type="InterPro" id="IPR036770">
    <property type="entry name" value="Ankyrin_rpt-contain_sf"/>
</dbReference>
<dbReference type="AlphaFoldDB" id="F8NTJ5"/>
<organism>
    <name type="scientific">Serpula lacrymans var. lacrymans (strain S7.9)</name>
    <name type="common">Dry rot fungus</name>
    <dbReference type="NCBI Taxonomy" id="578457"/>
    <lineage>
        <taxon>Eukaryota</taxon>
        <taxon>Fungi</taxon>
        <taxon>Dikarya</taxon>
        <taxon>Basidiomycota</taxon>
        <taxon>Agaricomycotina</taxon>
        <taxon>Agaricomycetes</taxon>
        <taxon>Agaricomycetidae</taxon>
        <taxon>Boletales</taxon>
        <taxon>Coniophorineae</taxon>
        <taxon>Serpulaceae</taxon>
        <taxon>Serpula</taxon>
    </lineage>
</organism>
<evidence type="ECO:0000259" key="5">
    <source>
        <dbReference type="SMART" id="SM00429"/>
    </source>
</evidence>
<dbReference type="RefSeq" id="XP_007317789.1">
    <property type="nucleotide sequence ID" value="XM_007317727.1"/>
</dbReference>
<keyword evidence="4" id="KW-0472">Membrane</keyword>
<dbReference type="GeneID" id="18814844"/>
<dbReference type="HOGENOM" id="CLU_003912_0_0_1"/>
<feature type="compositionally biased region" description="Low complexity" evidence="3">
    <location>
        <begin position="430"/>
        <end position="465"/>
    </location>
</feature>
<dbReference type="EMBL" id="GL945433">
    <property type="protein sequence ID" value="EGO25667.1"/>
    <property type="molecule type" value="Genomic_DNA"/>
</dbReference>
<gene>
    <name evidence="6" type="ORF">SERLADRAFT_437391</name>
</gene>
<dbReference type="Proteomes" id="UP000008064">
    <property type="component" value="Unassembled WGS sequence"/>
</dbReference>
<dbReference type="InterPro" id="IPR002110">
    <property type="entry name" value="Ankyrin_rpt"/>
</dbReference>
<dbReference type="Gene3D" id="2.60.40.10">
    <property type="entry name" value="Immunoglobulins"/>
    <property type="match status" value="1"/>
</dbReference>
<feature type="repeat" description="ANK" evidence="2">
    <location>
        <begin position="784"/>
        <end position="816"/>
    </location>
</feature>
<feature type="region of interest" description="Disordered" evidence="3">
    <location>
        <begin position="282"/>
        <end position="310"/>
    </location>
</feature>
<dbReference type="SMART" id="SM00429">
    <property type="entry name" value="IPT"/>
    <property type="match status" value="1"/>
</dbReference>
<evidence type="ECO:0000256" key="1">
    <source>
        <dbReference type="ARBA" id="ARBA00023043"/>
    </source>
</evidence>
<feature type="compositionally biased region" description="Basic and acidic residues" evidence="3">
    <location>
        <begin position="897"/>
        <end position="926"/>
    </location>
</feature>
<feature type="compositionally biased region" description="Polar residues" evidence="3">
    <location>
        <begin position="933"/>
        <end position="942"/>
    </location>
</feature>
<feature type="compositionally biased region" description="Acidic residues" evidence="3">
    <location>
        <begin position="873"/>
        <end position="883"/>
    </location>
</feature>
<dbReference type="Pfam" id="PF12796">
    <property type="entry name" value="Ank_2"/>
    <property type="match status" value="1"/>
</dbReference>
<feature type="region of interest" description="Disordered" evidence="3">
    <location>
        <begin position="1"/>
        <end position="29"/>
    </location>
</feature>
<dbReference type="GO" id="GO:0003690">
    <property type="term" value="F:double-stranded DNA binding"/>
    <property type="evidence" value="ECO:0007669"/>
    <property type="project" value="TreeGrafter"/>
</dbReference>
<evidence type="ECO:0000256" key="4">
    <source>
        <dbReference type="SAM" id="Phobius"/>
    </source>
</evidence>
<dbReference type="InterPro" id="IPR002909">
    <property type="entry name" value="IPT_dom"/>
</dbReference>
<dbReference type="InterPro" id="IPR014756">
    <property type="entry name" value="Ig_E-set"/>
</dbReference>
<sequence length="1199" mass="130980">MSSSPTAAMDSRSSSPATPDSPDGIHPVAIHHDNEFSSWYHSLRPGKSFPELSAWDEASHCLAVAKSEEERMLQLDDLIDEHAYDDPSLSGMEALFPHTRPFATGIKSQSNGHAPAPQTPAPTAPLMESDFMVSSQGQVSCTKPIPPPAVRPRKRDPSTTPHRVVYPAKDSCHNLSIMTPNIPESGTKSRVETQVRVTIDLAHGSSSSGEAFKYDRVGTWKWLKLPPGTSTKKRTRKEGKIDPAPLDILHLTAAVTCASPPFSRVVSCASCQAREAKRVAKKLAARVRPARSDSDSPEDGADHPKGSKEDTTSIIQFNCPEVLDFASGSAVLPVRITCYCRHHREKIGFHVHFTMMDHSGRVIGTGTSPPIMITDDHKSTQKQGVSGFPDEVDWSQYIQAGEPVEPCAPSKRKTQNKKGQSKKRPKPYDAASRSNSARFSREASVGSFSSPVNSPSTVPNTRSPTPSHPPHSLASIQPLSQIECISVATIPQEQEITSTTQHSTLAGEMDLNDAFGVADINMLGPPEAKDIASSSADQLSSPVSGTLASPIPTPVPPSADLMSDLVPSQAMPFMFFNPGSPSMTSVPLPKIHRLIPASGPTHGGIEVTVLGENFHPAVQLNCIFGDAVASFTQRWSDNTLVCVLPPRSSPGVVAVWFEGVEKDNTLPSLFTYTDESDRALMELALQVVGLKMTGKIEDAKNVALRIVGTTGTEDSQSRPEASTAMQVASSSPSFRDIRPLLLIRTGEETDYESVIVKFLNMLDVAVDNKSDIPMSAAISHTTTSGQTLLHLAAFLGFSTLVEFLLRHNIDLDVRDRNGYTALHFAVTARSKACVKLLVDAGADLEIVNVLGKTPEEIAPTGFFADIISSESEQSYEADDDDDGESRWGDVETEDETHEVTVKRRVTDRISRRRVDDSSQQAERKQTPEIPRMDTSQGDLDTSSDIKKPKDVEGDEKHTASFVDMIQRTLAQLHAPQGIIPNMPQLPLPHLPEMPTVPWAALPQIPMVFPVFVPMPAWPSFLTDKRDEQQEYIQGEDAVRPTGSATMRAAQEWRATWEKWTALAIATATMRQQQNVEEAPPMYTPRENSEDDQPSQQHASSSVSDGEASNPPNRPSNTADRPSRRVGYENLQIADQEVNAYGYRPTKAQSQKLKKKHDRMLVLFWLPILLISLLWALHNGVRFALQAIKTTLSLRSGVHA</sequence>
<dbReference type="PROSITE" id="PS50297">
    <property type="entry name" value="ANK_REP_REGION"/>
    <property type="match status" value="2"/>
</dbReference>
<keyword evidence="4" id="KW-1133">Transmembrane helix</keyword>
<dbReference type="CDD" id="cd00102">
    <property type="entry name" value="IPT"/>
    <property type="match status" value="1"/>
</dbReference>
<keyword evidence="1 2" id="KW-0040">ANK repeat</keyword>
<dbReference type="Gene3D" id="1.25.40.20">
    <property type="entry name" value="Ankyrin repeat-containing domain"/>
    <property type="match status" value="1"/>
</dbReference>